<dbReference type="SUPFAM" id="SSF52949">
    <property type="entry name" value="Macro domain-like"/>
    <property type="match status" value="1"/>
</dbReference>
<dbReference type="PANTHER" id="PTHR35596:SF1">
    <property type="entry name" value="MICROBIAL-TYPE PARG CATALYTIC DOMAIN-CONTAINING PROTEIN"/>
    <property type="match status" value="1"/>
</dbReference>
<proteinExistence type="predicted"/>
<dbReference type="Proteomes" id="UP000807025">
    <property type="component" value="Unassembled WGS sequence"/>
</dbReference>
<dbReference type="PANTHER" id="PTHR35596">
    <property type="entry name" value="DUF2263 DOMAIN-CONTAINING PROTEIN"/>
    <property type="match status" value="1"/>
</dbReference>
<dbReference type="Gene3D" id="3.40.220.10">
    <property type="entry name" value="Leucine Aminopeptidase, subunit E, domain 1"/>
    <property type="match status" value="1"/>
</dbReference>
<dbReference type="AlphaFoldDB" id="A0A9P5ZJ28"/>
<organism evidence="2 3">
    <name type="scientific">Pleurotus eryngii</name>
    <name type="common">Boletus of the steppes</name>
    <dbReference type="NCBI Taxonomy" id="5323"/>
    <lineage>
        <taxon>Eukaryota</taxon>
        <taxon>Fungi</taxon>
        <taxon>Dikarya</taxon>
        <taxon>Basidiomycota</taxon>
        <taxon>Agaricomycotina</taxon>
        <taxon>Agaricomycetes</taxon>
        <taxon>Agaricomycetidae</taxon>
        <taxon>Agaricales</taxon>
        <taxon>Pleurotineae</taxon>
        <taxon>Pleurotaceae</taxon>
        <taxon>Pleurotus</taxon>
    </lineage>
</organism>
<dbReference type="EMBL" id="MU154770">
    <property type="protein sequence ID" value="KAF9487515.1"/>
    <property type="molecule type" value="Genomic_DNA"/>
</dbReference>
<dbReference type="OrthoDB" id="9985428at2759"/>
<name>A0A9P5ZJ28_PLEER</name>
<accession>A0A9P5ZJ28</accession>
<sequence length="314" mass="35091">MSFKPQISKHPRSASLRDIARETLDAIKEGSYTIPNAPSVSFDLEAKVADSKRRTRYHLPDSSLLKSWRTKPLAAPMPSISSATELTFIEISTLEGARYLRARSTEKIGVLNFASAKKAGGGFINGASAQEESIARSSTLYPTLITKEAEQFYDLHKRVPKGGYYSHAMIYSPDVVLFRDDAGDWLEPLEVDILTSPAVNAGVVRQTVRARVAANAEEELIHKVMTERMARILRLFEQEGVKNLVLGSFGTGVFKNRVETIGRIWADLLGVEGSRFETSFQRVVFAVLGKKTFEELQTAFEHRQQEVRKRIQLA</sequence>
<reference evidence="2" key="1">
    <citation type="submission" date="2020-11" db="EMBL/GenBank/DDBJ databases">
        <authorList>
            <consortium name="DOE Joint Genome Institute"/>
            <person name="Ahrendt S."/>
            <person name="Riley R."/>
            <person name="Andreopoulos W."/>
            <person name="Labutti K."/>
            <person name="Pangilinan J."/>
            <person name="Ruiz-Duenas F.J."/>
            <person name="Barrasa J.M."/>
            <person name="Sanchez-Garcia M."/>
            <person name="Camarero S."/>
            <person name="Miyauchi S."/>
            <person name="Serrano A."/>
            <person name="Linde D."/>
            <person name="Babiker R."/>
            <person name="Drula E."/>
            <person name="Ayuso-Fernandez I."/>
            <person name="Pacheco R."/>
            <person name="Padilla G."/>
            <person name="Ferreira P."/>
            <person name="Barriuso J."/>
            <person name="Kellner H."/>
            <person name="Castanera R."/>
            <person name="Alfaro M."/>
            <person name="Ramirez L."/>
            <person name="Pisabarro A.G."/>
            <person name="Kuo A."/>
            <person name="Tritt A."/>
            <person name="Lipzen A."/>
            <person name="He G."/>
            <person name="Yan M."/>
            <person name="Ng V."/>
            <person name="Cullen D."/>
            <person name="Martin F."/>
            <person name="Rosso M.-N."/>
            <person name="Henrissat B."/>
            <person name="Hibbett D."/>
            <person name="Martinez A.T."/>
            <person name="Grigoriev I.V."/>
        </authorList>
    </citation>
    <scope>NUCLEOTIDE SEQUENCE</scope>
    <source>
        <strain evidence="2">ATCC 90797</strain>
    </source>
</reference>
<dbReference type="NCBIfam" id="TIGR02452">
    <property type="entry name" value="TIGR02452 family protein"/>
    <property type="match status" value="1"/>
</dbReference>
<dbReference type="InterPro" id="IPR043472">
    <property type="entry name" value="Macro_dom-like"/>
</dbReference>
<keyword evidence="3" id="KW-1185">Reference proteome</keyword>
<evidence type="ECO:0000313" key="3">
    <source>
        <dbReference type="Proteomes" id="UP000807025"/>
    </source>
</evidence>
<protein>
    <recommendedName>
        <fullName evidence="1">Microbial-type PARG catalytic domain-containing protein</fullName>
    </recommendedName>
</protein>
<gene>
    <name evidence="2" type="ORF">BDN71DRAFT_627681</name>
</gene>
<dbReference type="PIRSF" id="PIRSF014899">
    <property type="entry name" value="UCP014899"/>
    <property type="match status" value="1"/>
</dbReference>
<evidence type="ECO:0000259" key="1">
    <source>
        <dbReference type="Pfam" id="PF10021"/>
    </source>
</evidence>
<dbReference type="InterPro" id="IPR019261">
    <property type="entry name" value="PARG_cat_microbial"/>
</dbReference>
<dbReference type="InterPro" id="IPR012664">
    <property type="entry name" value="CHP02452"/>
</dbReference>
<feature type="domain" description="Microbial-type PARG catalytic" evidence="1">
    <location>
        <begin position="20"/>
        <end position="180"/>
    </location>
</feature>
<comment type="caution">
    <text evidence="2">The sequence shown here is derived from an EMBL/GenBank/DDBJ whole genome shotgun (WGS) entry which is preliminary data.</text>
</comment>
<dbReference type="Pfam" id="PF10021">
    <property type="entry name" value="PARG_cat_microb"/>
    <property type="match status" value="1"/>
</dbReference>
<evidence type="ECO:0000313" key="2">
    <source>
        <dbReference type="EMBL" id="KAF9487515.1"/>
    </source>
</evidence>